<reference evidence="11 12" key="1">
    <citation type="submission" date="2024-11" db="EMBL/GenBank/DDBJ databases">
        <title>Chromosome-level genome assembly of Eucalyptus globulus Labill. provides insights into its genome evolution.</title>
        <authorList>
            <person name="Li X."/>
        </authorList>
    </citation>
    <scope>NUCLEOTIDE SEQUENCE [LARGE SCALE GENOMIC DNA]</scope>
    <source>
        <strain evidence="11">CL2024</strain>
        <tissue evidence="11">Fresh tender leaves</tissue>
    </source>
</reference>
<comment type="function">
    <text evidence="9">Tubulin is the major constituent of microtubules, a cylinder consisting of laterally associated linear protofilaments composed of alpha- and beta-tubulin heterodimers. Microtubules grow by the addition of GTP-tubulin dimers to the microtubule end, where a stabilizing cap forms. Below the cap, tubulin dimers are in GDP-bound state, owing to GTPase activity of alpha-tubulin.</text>
</comment>
<dbReference type="InterPro" id="IPR036525">
    <property type="entry name" value="Tubulin/FtsZ_GTPase_sf"/>
</dbReference>
<keyword evidence="8" id="KW-0206">Cytoskeleton</keyword>
<dbReference type="AlphaFoldDB" id="A0ABD3IN50"/>
<sequence>MREILHVQNGQCGNQIGSEFCEVVCDEHGMQLVGKSGHLICSVNVYYNEASRGGFVPRAVLMDHEPRTMVTIRTASYGKIFWPGNVVYAQSAAGNDWARGSIMKSLSLLKQFLML</sequence>
<comment type="caution">
    <text evidence="11">The sequence shown here is derived from an EMBL/GenBank/DDBJ whole genome shotgun (WGS) entry which is preliminary data.</text>
</comment>
<keyword evidence="6" id="KW-0460">Magnesium</keyword>
<name>A0ABD3IN50_EUCGL</name>
<dbReference type="GO" id="GO:0005874">
    <property type="term" value="C:microtubule"/>
    <property type="evidence" value="ECO:0007669"/>
    <property type="project" value="UniProtKB-KW"/>
</dbReference>
<evidence type="ECO:0000256" key="5">
    <source>
        <dbReference type="ARBA" id="ARBA00022741"/>
    </source>
</evidence>
<dbReference type="InterPro" id="IPR003008">
    <property type="entry name" value="Tubulin_FtsZ_GTPase"/>
</dbReference>
<dbReference type="PANTHER" id="PTHR36527">
    <property type="entry name" value="OS01G0282866 PROTEIN"/>
    <property type="match status" value="1"/>
</dbReference>
<dbReference type="InterPro" id="IPR000217">
    <property type="entry name" value="Tubulin"/>
</dbReference>
<evidence type="ECO:0000259" key="10">
    <source>
        <dbReference type="Pfam" id="PF00091"/>
    </source>
</evidence>
<dbReference type="GO" id="GO:0005525">
    <property type="term" value="F:GTP binding"/>
    <property type="evidence" value="ECO:0007669"/>
    <property type="project" value="UniProtKB-KW"/>
</dbReference>
<keyword evidence="4" id="KW-0493">Microtubule</keyword>
<dbReference type="PROSITE" id="PS00228">
    <property type="entry name" value="TUBULIN_B_AUTOREG"/>
    <property type="match status" value="1"/>
</dbReference>
<dbReference type="Gene3D" id="3.40.50.1440">
    <property type="entry name" value="Tubulin/FtsZ, GTPase domain"/>
    <property type="match status" value="1"/>
</dbReference>
<evidence type="ECO:0000256" key="4">
    <source>
        <dbReference type="ARBA" id="ARBA00022701"/>
    </source>
</evidence>
<keyword evidence="8" id="KW-0963">Cytoplasm</keyword>
<dbReference type="EMBL" id="JBJKBG010000011">
    <property type="protein sequence ID" value="KAL3715679.1"/>
    <property type="molecule type" value="Genomic_DNA"/>
</dbReference>
<accession>A0ABD3IN50</accession>
<gene>
    <name evidence="11" type="ORF">ACJRO7_007419</name>
</gene>
<dbReference type="Pfam" id="PF00091">
    <property type="entry name" value="Tubulin"/>
    <property type="match status" value="1"/>
</dbReference>
<evidence type="ECO:0000256" key="1">
    <source>
        <dbReference type="ARBA" id="ARBA00001946"/>
    </source>
</evidence>
<evidence type="ECO:0000256" key="9">
    <source>
        <dbReference type="ARBA" id="ARBA00034296"/>
    </source>
</evidence>
<comment type="similarity">
    <text evidence="3">Belongs to the tubulin family.</text>
</comment>
<evidence type="ECO:0000256" key="2">
    <source>
        <dbReference type="ARBA" id="ARBA00004245"/>
    </source>
</evidence>
<proteinExistence type="inferred from homology"/>
<evidence type="ECO:0000256" key="7">
    <source>
        <dbReference type="ARBA" id="ARBA00023134"/>
    </source>
</evidence>
<evidence type="ECO:0000313" key="11">
    <source>
        <dbReference type="EMBL" id="KAL3715679.1"/>
    </source>
</evidence>
<keyword evidence="5" id="KW-0547">Nucleotide-binding</keyword>
<evidence type="ECO:0000256" key="8">
    <source>
        <dbReference type="ARBA" id="ARBA00023212"/>
    </source>
</evidence>
<comment type="cofactor">
    <cofactor evidence="1">
        <name>Mg(2+)</name>
        <dbReference type="ChEBI" id="CHEBI:18420"/>
    </cofactor>
</comment>
<evidence type="ECO:0000313" key="12">
    <source>
        <dbReference type="Proteomes" id="UP001634007"/>
    </source>
</evidence>
<feature type="domain" description="Tubulin/FtsZ GTPase" evidence="10">
    <location>
        <begin position="3"/>
        <end position="101"/>
    </location>
</feature>
<organism evidence="11 12">
    <name type="scientific">Eucalyptus globulus</name>
    <name type="common">Tasmanian blue gum</name>
    <dbReference type="NCBI Taxonomy" id="34317"/>
    <lineage>
        <taxon>Eukaryota</taxon>
        <taxon>Viridiplantae</taxon>
        <taxon>Streptophyta</taxon>
        <taxon>Embryophyta</taxon>
        <taxon>Tracheophyta</taxon>
        <taxon>Spermatophyta</taxon>
        <taxon>Magnoliopsida</taxon>
        <taxon>eudicotyledons</taxon>
        <taxon>Gunneridae</taxon>
        <taxon>Pentapetalae</taxon>
        <taxon>rosids</taxon>
        <taxon>malvids</taxon>
        <taxon>Myrtales</taxon>
        <taxon>Myrtaceae</taxon>
        <taxon>Myrtoideae</taxon>
        <taxon>Eucalypteae</taxon>
        <taxon>Eucalyptus</taxon>
    </lineage>
</organism>
<keyword evidence="7" id="KW-0342">GTP-binding</keyword>
<keyword evidence="12" id="KW-1185">Reference proteome</keyword>
<protein>
    <recommendedName>
        <fullName evidence="10">Tubulin/FtsZ GTPase domain-containing protein</fullName>
    </recommendedName>
</protein>
<dbReference type="SUPFAM" id="SSF52490">
    <property type="entry name" value="Tubulin nucleotide-binding domain-like"/>
    <property type="match status" value="1"/>
</dbReference>
<dbReference type="Proteomes" id="UP001634007">
    <property type="component" value="Unassembled WGS sequence"/>
</dbReference>
<evidence type="ECO:0000256" key="3">
    <source>
        <dbReference type="ARBA" id="ARBA00009636"/>
    </source>
</evidence>
<dbReference type="PRINTS" id="PR01161">
    <property type="entry name" value="TUBULIN"/>
</dbReference>
<dbReference type="InterPro" id="IPR013838">
    <property type="entry name" value="Beta-tubulin_BS"/>
</dbReference>
<comment type="subcellular location">
    <subcellularLocation>
        <location evidence="2">Cytoplasm</location>
        <location evidence="2">Cytoskeleton</location>
    </subcellularLocation>
</comment>
<dbReference type="PANTHER" id="PTHR36527:SF3">
    <property type="entry name" value="OS01G0282866 PROTEIN"/>
    <property type="match status" value="1"/>
</dbReference>
<evidence type="ECO:0000256" key="6">
    <source>
        <dbReference type="ARBA" id="ARBA00022842"/>
    </source>
</evidence>